<dbReference type="EnsemblMetazoa" id="XM_030990194">
    <property type="protein sequence ID" value="XP_030846054"/>
    <property type="gene ID" value="LOC100894011"/>
</dbReference>
<feature type="chain" id="PRO_5029706216" description="Autophagy-related protein 27" evidence="19">
    <location>
        <begin position="24"/>
        <end position="261"/>
    </location>
</feature>
<dbReference type="GeneID" id="100894011"/>
<dbReference type="InterPro" id="IPR044865">
    <property type="entry name" value="MRH_dom"/>
</dbReference>
<evidence type="ECO:0000256" key="8">
    <source>
        <dbReference type="ARBA" id="ARBA00022692"/>
    </source>
</evidence>
<evidence type="ECO:0000256" key="14">
    <source>
        <dbReference type="ARBA" id="ARBA00023128"/>
    </source>
</evidence>
<proteinExistence type="inferred from homology"/>
<dbReference type="GO" id="GO:0015031">
    <property type="term" value="P:protein transport"/>
    <property type="evidence" value="ECO:0007669"/>
    <property type="project" value="UniProtKB-KW"/>
</dbReference>
<evidence type="ECO:0000256" key="6">
    <source>
        <dbReference type="ARBA" id="ARBA00013776"/>
    </source>
</evidence>
<evidence type="ECO:0000256" key="2">
    <source>
        <dbReference type="ARBA" id="ARBA00004358"/>
    </source>
</evidence>
<keyword evidence="11 18" id="KW-1133">Transmembrane helix</keyword>
<keyword evidence="15 18" id="KW-0472">Membrane</keyword>
<evidence type="ECO:0000256" key="13">
    <source>
        <dbReference type="ARBA" id="ARBA00023034"/>
    </source>
</evidence>
<dbReference type="Proteomes" id="UP000007110">
    <property type="component" value="Unassembled WGS sequence"/>
</dbReference>
<dbReference type="OMA" id="QIYYSAT"/>
<feature type="transmembrane region" description="Helical" evidence="18">
    <location>
        <begin position="190"/>
        <end position="214"/>
    </location>
</feature>
<evidence type="ECO:0000313" key="22">
    <source>
        <dbReference type="Proteomes" id="UP000007110"/>
    </source>
</evidence>
<feature type="domain" description="MRH" evidence="20">
    <location>
        <begin position="33"/>
        <end position="174"/>
    </location>
</feature>
<dbReference type="AlphaFoldDB" id="A0A7M7T139"/>
<keyword evidence="10" id="KW-0653">Protein transport</keyword>
<dbReference type="SUPFAM" id="SSF50911">
    <property type="entry name" value="Mannose 6-phosphate receptor domain"/>
    <property type="match status" value="1"/>
</dbReference>
<protein>
    <recommendedName>
        <fullName evidence="6">Autophagy-related protein 27</fullName>
    </recommendedName>
</protein>
<dbReference type="Gene3D" id="2.70.130.10">
    <property type="entry name" value="Mannose-6-phosphate receptor binding domain"/>
    <property type="match status" value="1"/>
</dbReference>
<dbReference type="PANTHER" id="PTHR15071">
    <property type="entry name" value="MANNOSE-6-PHOSPHATE RECEPTOR FAMILY MEMBER"/>
    <property type="match status" value="1"/>
</dbReference>
<dbReference type="GO" id="GO:0005802">
    <property type="term" value="C:trans-Golgi network"/>
    <property type="evidence" value="ECO:0000318"/>
    <property type="project" value="GO_Central"/>
</dbReference>
<organism evidence="21 22">
    <name type="scientific">Strongylocentrotus purpuratus</name>
    <name type="common">Purple sea urchin</name>
    <dbReference type="NCBI Taxonomy" id="7668"/>
    <lineage>
        <taxon>Eukaryota</taxon>
        <taxon>Metazoa</taxon>
        <taxon>Echinodermata</taxon>
        <taxon>Eleutherozoa</taxon>
        <taxon>Echinozoa</taxon>
        <taxon>Echinoidea</taxon>
        <taxon>Euechinoidea</taxon>
        <taxon>Echinacea</taxon>
        <taxon>Camarodonta</taxon>
        <taxon>Echinidea</taxon>
        <taxon>Strongylocentrotidae</taxon>
        <taxon>Strongylocentrotus</taxon>
    </lineage>
</organism>
<dbReference type="GO" id="GO:0000139">
    <property type="term" value="C:Golgi membrane"/>
    <property type="evidence" value="ECO:0007669"/>
    <property type="project" value="UniProtKB-SubCell"/>
</dbReference>
<dbReference type="GO" id="GO:0006914">
    <property type="term" value="P:autophagy"/>
    <property type="evidence" value="ECO:0007669"/>
    <property type="project" value="UniProtKB-KW"/>
</dbReference>
<evidence type="ECO:0000256" key="16">
    <source>
        <dbReference type="ARBA" id="ARBA00023157"/>
    </source>
</evidence>
<dbReference type="InterPro" id="IPR009011">
    <property type="entry name" value="Man6P_isomerase_rcpt-bd_dom_sf"/>
</dbReference>
<name>A0A7M7T139_STRPU</name>
<dbReference type="KEGG" id="spu:100894011"/>
<dbReference type="PANTHER" id="PTHR15071:SF0">
    <property type="entry name" value="MANNOSE 6-PHOSPHATE RECEPTOR-LIKE PROTEIN 1"/>
    <property type="match status" value="1"/>
</dbReference>
<keyword evidence="13" id="KW-0333">Golgi apparatus</keyword>
<evidence type="ECO:0000256" key="11">
    <source>
        <dbReference type="ARBA" id="ARBA00022989"/>
    </source>
</evidence>
<keyword evidence="8 18" id="KW-0812">Transmembrane</keyword>
<evidence type="ECO:0000256" key="3">
    <source>
        <dbReference type="ARBA" id="ARBA00004394"/>
    </source>
</evidence>
<keyword evidence="22" id="KW-1185">Reference proteome</keyword>
<sequence length="261" mass="28226">MAFPRFQACIVLFVCIFLMGCESQGECIKTGTCTCTFNDQYGTKIDFGTIGNRDGTPKFDFGNYGLEGTFTYAFNPCFAFSAGSCKDVVGCQKDTNAEASYFDIGNPEPVSWTTDSDGTILVSYSATQGSEERTSAVQYTCEKTALKEPTLEIQSEAPTRTYNMIVKTCAACSPAVSGCHTTVPSSSGGLTGGGIVCIIFTVVVFVYIVGGILFQVFVRGATGTEVFPNHNFWWKFPGLVKDGFLFMLTPCRRGGYSEMAE</sequence>
<keyword evidence="9 19" id="KW-0732">Signal</keyword>
<evidence type="ECO:0000256" key="19">
    <source>
        <dbReference type="SAM" id="SignalP"/>
    </source>
</evidence>
<dbReference type="InParanoid" id="A0A7M7T139"/>
<feature type="signal peptide" evidence="19">
    <location>
        <begin position="1"/>
        <end position="23"/>
    </location>
</feature>
<comment type="subcellular location">
    <subcellularLocation>
        <location evidence="2">Cytoplasmic vesicle membrane</location>
        <topology evidence="2">Single-pass type I membrane protein</topology>
    </subcellularLocation>
    <subcellularLocation>
        <location evidence="3">Golgi apparatus membrane</location>
    </subcellularLocation>
    <subcellularLocation>
        <location evidence="1">Mitochondrion membrane</location>
        <topology evidence="1">Single-pass membrane protein</topology>
    </subcellularLocation>
    <subcellularLocation>
        <location evidence="4">Preautophagosomal structure membrane</location>
        <topology evidence="4">Single-pass type I membrane protein</topology>
    </subcellularLocation>
</comment>
<evidence type="ECO:0000256" key="12">
    <source>
        <dbReference type="ARBA" id="ARBA00023006"/>
    </source>
</evidence>
<evidence type="ECO:0000256" key="15">
    <source>
        <dbReference type="ARBA" id="ARBA00023136"/>
    </source>
</evidence>
<dbReference type="RefSeq" id="XP_030846054.1">
    <property type="nucleotide sequence ID" value="XM_030990194.1"/>
</dbReference>
<dbReference type="PROSITE" id="PS51257">
    <property type="entry name" value="PROKAR_LIPOPROTEIN"/>
    <property type="match status" value="1"/>
</dbReference>
<evidence type="ECO:0000256" key="1">
    <source>
        <dbReference type="ARBA" id="ARBA00004304"/>
    </source>
</evidence>
<evidence type="ECO:0000259" key="20">
    <source>
        <dbReference type="PROSITE" id="PS51914"/>
    </source>
</evidence>
<dbReference type="GO" id="GO:0010008">
    <property type="term" value="C:endosome membrane"/>
    <property type="evidence" value="ECO:0007669"/>
    <property type="project" value="UniProtKB-SubCell"/>
</dbReference>
<keyword evidence="17" id="KW-0968">Cytoplasmic vesicle</keyword>
<dbReference type="GO" id="GO:0031966">
    <property type="term" value="C:mitochondrial membrane"/>
    <property type="evidence" value="ECO:0007669"/>
    <property type="project" value="UniProtKB-SubCell"/>
</dbReference>
<evidence type="ECO:0000256" key="7">
    <source>
        <dbReference type="ARBA" id="ARBA00022448"/>
    </source>
</evidence>
<keyword evidence="7" id="KW-0813">Transport</keyword>
<evidence type="ECO:0000256" key="5">
    <source>
        <dbReference type="ARBA" id="ARBA00005363"/>
    </source>
</evidence>
<reference evidence="22" key="1">
    <citation type="submission" date="2015-02" db="EMBL/GenBank/DDBJ databases">
        <title>Genome sequencing for Strongylocentrotus purpuratus.</title>
        <authorList>
            <person name="Murali S."/>
            <person name="Liu Y."/>
            <person name="Vee V."/>
            <person name="English A."/>
            <person name="Wang M."/>
            <person name="Skinner E."/>
            <person name="Han Y."/>
            <person name="Muzny D.M."/>
            <person name="Worley K.C."/>
            <person name="Gibbs R.A."/>
        </authorList>
    </citation>
    <scope>NUCLEOTIDE SEQUENCE</scope>
</reference>
<evidence type="ECO:0000313" key="21">
    <source>
        <dbReference type="EnsemblMetazoa" id="XP_030846054"/>
    </source>
</evidence>
<keyword evidence="16" id="KW-1015">Disulfide bond</keyword>
<dbReference type="OrthoDB" id="29460at2759"/>
<evidence type="ECO:0000256" key="9">
    <source>
        <dbReference type="ARBA" id="ARBA00022729"/>
    </source>
</evidence>
<evidence type="ECO:0000256" key="10">
    <source>
        <dbReference type="ARBA" id="ARBA00022927"/>
    </source>
</evidence>
<comment type="similarity">
    <text evidence="5">Belongs to the ATG27 family.</text>
</comment>
<dbReference type="PROSITE" id="PS51914">
    <property type="entry name" value="MRH"/>
    <property type="match status" value="1"/>
</dbReference>
<keyword evidence="12" id="KW-0072">Autophagy</keyword>
<dbReference type="GO" id="GO:0034045">
    <property type="term" value="C:phagophore assembly site membrane"/>
    <property type="evidence" value="ECO:0007669"/>
    <property type="project" value="UniProtKB-SubCell"/>
</dbReference>
<reference evidence="21" key="2">
    <citation type="submission" date="2021-01" db="UniProtKB">
        <authorList>
            <consortium name="EnsemblMetazoa"/>
        </authorList>
    </citation>
    <scope>IDENTIFICATION</scope>
</reference>
<dbReference type="InterPro" id="IPR018939">
    <property type="entry name" value="Autophagy-rel_prot_27"/>
</dbReference>
<evidence type="ECO:0000256" key="4">
    <source>
        <dbReference type="ARBA" id="ARBA00004472"/>
    </source>
</evidence>
<dbReference type="Pfam" id="PF09451">
    <property type="entry name" value="ATG27"/>
    <property type="match status" value="1"/>
</dbReference>
<evidence type="ECO:0000256" key="17">
    <source>
        <dbReference type="ARBA" id="ARBA00023329"/>
    </source>
</evidence>
<evidence type="ECO:0000256" key="18">
    <source>
        <dbReference type="SAM" id="Phobius"/>
    </source>
</evidence>
<keyword evidence="14" id="KW-0496">Mitochondrion</keyword>
<accession>A0A7M7T139</accession>